<dbReference type="EMBL" id="JAGFVQ010000003">
    <property type="protein sequence ID" value="MBO4139095.1"/>
    <property type="molecule type" value="Genomic_DNA"/>
</dbReference>
<evidence type="ECO:0000313" key="2">
    <source>
        <dbReference type="EMBL" id="MBO4139095.1"/>
    </source>
</evidence>
<dbReference type="Gene3D" id="3.30.720.120">
    <property type="match status" value="1"/>
</dbReference>
<dbReference type="InterPro" id="IPR004360">
    <property type="entry name" value="Glyas_Fos-R_dOase_dom"/>
</dbReference>
<dbReference type="Gene3D" id="3.30.720.110">
    <property type="match status" value="1"/>
</dbReference>
<gene>
    <name evidence="2" type="ORF">J5U46_02850</name>
</gene>
<dbReference type="PANTHER" id="PTHR34109:SF1">
    <property type="entry name" value="VOC DOMAIN-CONTAINING PROTEIN"/>
    <property type="match status" value="1"/>
</dbReference>
<dbReference type="AlphaFoldDB" id="A0AAW4JGE5"/>
<dbReference type="Pfam" id="PF00903">
    <property type="entry name" value="Glyoxalase"/>
    <property type="match status" value="1"/>
</dbReference>
<reference evidence="2" key="1">
    <citation type="submission" date="2021-03" db="EMBL/GenBank/DDBJ databases">
        <title>X isolated from Micromonospora tulbaghiae.</title>
        <authorList>
            <person name="Stennett H.L."/>
        </authorList>
    </citation>
    <scope>NUCLEOTIDE SEQUENCE</scope>
    <source>
        <strain evidence="2">28M1-20</strain>
    </source>
</reference>
<feature type="domain" description="VOC" evidence="1">
    <location>
        <begin position="1"/>
        <end position="123"/>
    </location>
</feature>
<name>A0AAW4JGE5_9ACTN</name>
<protein>
    <submittedName>
        <fullName evidence="2">VOC family protein</fullName>
    </submittedName>
</protein>
<comment type="caution">
    <text evidence="2">The sequence shown here is derived from an EMBL/GenBank/DDBJ whole genome shotgun (WGS) entry which is preliminary data.</text>
</comment>
<dbReference type="Proteomes" id="UP000669887">
    <property type="component" value="Unassembled WGS sequence"/>
</dbReference>
<sequence length="126" mass="13768">MAAIPYLKYENVGTALDWLAKSFGFTEQQRYAGPDGAVFHAEMTTPSGDLIYLAGPGEGYRSPRRLGEVTVMISLEVDDVDAQHALATAAGATVQMPPTDTPQGMRVCKVEDLEGHEWFFTKKITD</sequence>
<dbReference type="SUPFAM" id="SSF54593">
    <property type="entry name" value="Glyoxalase/Bleomycin resistance protein/Dihydroxybiphenyl dioxygenase"/>
    <property type="match status" value="1"/>
</dbReference>
<organism evidence="2 3">
    <name type="scientific">Micromonospora tulbaghiae</name>
    <dbReference type="NCBI Taxonomy" id="479978"/>
    <lineage>
        <taxon>Bacteria</taxon>
        <taxon>Bacillati</taxon>
        <taxon>Actinomycetota</taxon>
        <taxon>Actinomycetes</taxon>
        <taxon>Micromonosporales</taxon>
        <taxon>Micromonosporaceae</taxon>
        <taxon>Micromonospora</taxon>
    </lineage>
</organism>
<accession>A0AAW4JGE5</accession>
<dbReference type="PROSITE" id="PS51819">
    <property type="entry name" value="VOC"/>
    <property type="match status" value="1"/>
</dbReference>
<dbReference type="InterPro" id="IPR037523">
    <property type="entry name" value="VOC_core"/>
</dbReference>
<dbReference type="PANTHER" id="PTHR34109">
    <property type="entry name" value="BNAUNNG04460D PROTEIN-RELATED"/>
    <property type="match status" value="1"/>
</dbReference>
<dbReference type="RefSeq" id="WP_151498708.1">
    <property type="nucleotide sequence ID" value="NZ_JAGFVQ010000003.1"/>
</dbReference>
<evidence type="ECO:0000313" key="3">
    <source>
        <dbReference type="Proteomes" id="UP000669887"/>
    </source>
</evidence>
<dbReference type="InterPro" id="IPR029068">
    <property type="entry name" value="Glyas_Bleomycin-R_OHBP_Dase"/>
</dbReference>
<evidence type="ECO:0000259" key="1">
    <source>
        <dbReference type="PROSITE" id="PS51819"/>
    </source>
</evidence>
<proteinExistence type="predicted"/>